<dbReference type="PANTHER" id="PTHR35011">
    <property type="entry name" value="2,3-DIKETO-L-GULONATE TRAP TRANSPORTER SMALL PERMEASE PROTEIN YIAM"/>
    <property type="match status" value="1"/>
</dbReference>
<feature type="transmembrane region" description="Helical" evidence="9">
    <location>
        <begin position="55"/>
        <end position="72"/>
    </location>
</feature>
<dbReference type="InterPro" id="IPR055348">
    <property type="entry name" value="DctQ"/>
</dbReference>
<comment type="similarity">
    <text evidence="8">Belongs to the TRAP transporter small permease family.</text>
</comment>
<dbReference type="GO" id="GO:0022857">
    <property type="term" value="F:transmembrane transporter activity"/>
    <property type="evidence" value="ECO:0007669"/>
    <property type="project" value="TreeGrafter"/>
</dbReference>
<accession>A0A432ML42</accession>
<evidence type="ECO:0000256" key="8">
    <source>
        <dbReference type="ARBA" id="ARBA00038436"/>
    </source>
</evidence>
<protein>
    <submittedName>
        <fullName evidence="11">TRAP transporter small permease</fullName>
    </submittedName>
</protein>
<dbReference type="InterPro" id="IPR007387">
    <property type="entry name" value="TRAP_DctQ"/>
</dbReference>
<sequence>MSRTMRKALSALAGALALGLEAAVIGAFAALVLVVLWGVGSRFVLNAPSRWTEEVAIFLLMWVALLGAAVAFRRRQHLGVDALVGVLHPAARLLLAMVGQVLVAVFALAVLIVGGAVLVRETLEAGQVTPATGLPMGYVYLAAPISGAFILLFAVERFVGLARAGLGPDPGPAPPLPDAEEGP</sequence>
<evidence type="ECO:0000256" key="5">
    <source>
        <dbReference type="ARBA" id="ARBA00022692"/>
    </source>
</evidence>
<reference evidence="11 12" key="2">
    <citation type="submission" date="2019-01" db="EMBL/GenBank/DDBJ databases">
        <title>Tautonia sociabilis, a novel thermotolerant planctomycete of Isosphaeraceae family, isolated from a 4000 m deep subterranean habitat.</title>
        <authorList>
            <person name="Kovaleva O.L."/>
            <person name="Elcheninov A.G."/>
            <person name="Van Heerden E."/>
            <person name="Toshchakov S.V."/>
            <person name="Novikov A."/>
            <person name="Bonch-Osmolovskaya E.A."/>
            <person name="Kublanov I.V."/>
        </authorList>
    </citation>
    <scope>NUCLEOTIDE SEQUENCE [LARGE SCALE GENOMIC DNA]</scope>
    <source>
        <strain evidence="11 12">GM2012</strain>
    </source>
</reference>
<comment type="subcellular location">
    <subcellularLocation>
        <location evidence="1">Cell inner membrane</location>
        <topology evidence="1">Multi-pass membrane protein</topology>
    </subcellularLocation>
</comment>
<keyword evidence="5 9" id="KW-0812">Transmembrane</keyword>
<gene>
    <name evidence="11" type="ORF">TsocGM_09985</name>
</gene>
<keyword evidence="6 9" id="KW-1133">Transmembrane helix</keyword>
<dbReference type="EMBL" id="RYZH01000016">
    <property type="protein sequence ID" value="RUL87855.1"/>
    <property type="molecule type" value="Genomic_DNA"/>
</dbReference>
<dbReference type="RefSeq" id="WP_126725171.1">
    <property type="nucleotide sequence ID" value="NZ_RYZH01000016.1"/>
</dbReference>
<organism evidence="11 12">
    <name type="scientific">Tautonia sociabilis</name>
    <dbReference type="NCBI Taxonomy" id="2080755"/>
    <lineage>
        <taxon>Bacteria</taxon>
        <taxon>Pseudomonadati</taxon>
        <taxon>Planctomycetota</taxon>
        <taxon>Planctomycetia</taxon>
        <taxon>Isosphaerales</taxon>
        <taxon>Isosphaeraceae</taxon>
        <taxon>Tautonia</taxon>
    </lineage>
</organism>
<dbReference type="GO" id="GO:0005886">
    <property type="term" value="C:plasma membrane"/>
    <property type="evidence" value="ECO:0007669"/>
    <property type="project" value="UniProtKB-SubCell"/>
</dbReference>
<evidence type="ECO:0000256" key="2">
    <source>
        <dbReference type="ARBA" id="ARBA00022448"/>
    </source>
</evidence>
<reference evidence="11 12" key="1">
    <citation type="submission" date="2018-12" db="EMBL/GenBank/DDBJ databases">
        <authorList>
            <person name="Toschakov S.V."/>
        </authorList>
    </citation>
    <scope>NUCLEOTIDE SEQUENCE [LARGE SCALE GENOMIC DNA]</scope>
    <source>
        <strain evidence="11 12">GM2012</strain>
    </source>
</reference>
<evidence type="ECO:0000256" key="9">
    <source>
        <dbReference type="SAM" id="Phobius"/>
    </source>
</evidence>
<keyword evidence="4" id="KW-0997">Cell inner membrane</keyword>
<evidence type="ECO:0000256" key="6">
    <source>
        <dbReference type="ARBA" id="ARBA00022989"/>
    </source>
</evidence>
<keyword evidence="7 9" id="KW-0472">Membrane</keyword>
<evidence type="ECO:0000256" key="3">
    <source>
        <dbReference type="ARBA" id="ARBA00022475"/>
    </source>
</evidence>
<evidence type="ECO:0000256" key="1">
    <source>
        <dbReference type="ARBA" id="ARBA00004429"/>
    </source>
</evidence>
<evidence type="ECO:0000313" key="11">
    <source>
        <dbReference type="EMBL" id="RUL87855.1"/>
    </source>
</evidence>
<name>A0A432ML42_9BACT</name>
<dbReference type="GO" id="GO:0015740">
    <property type="term" value="P:C4-dicarboxylate transport"/>
    <property type="evidence" value="ECO:0007669"/>
    <property type="project" value="TreeGrafter"/>
</dbReference>
<dbReference type="Proteomes" id="UP000280296">
    <property type="component" value="Unassembled WGS sequence"/>
</dbReference>
<evidence type="ECO:0000259" key="10">
    <source>
        <dbReference type="Pfam" id="PF04290"/>
    </source>
</evidence>
<dbReference type="AlphaFoldDB" id="A0A432ML42"/>
<feature type="transmembrane region" description="Helical" evidence="9">
    <location>
        <begin position="93"/>
        <end position="118"/>
    </location>
</feature>
<feature type="transmembrane region" description="Helical" evidence="9">
    <location>
        <begin position="138"/>
        <end position="155"/>
    </location>
</feature>
<feature type="domain" description="Tripartite ATP-independent periplasmic transporters DctQ component" evidence="10">
    <location>
        <begin position="31"/>
        <end position="163"/>
    </location>
</feature>
<evidence type="ECO:0000256" key="7">
    <source>
        <dbReference type="ARBA" id="ARBA00023136"/>
    </source>
</evidence>
<evidence type="ECO:0000256" key="4">
    <source>
        <dbReference type="ARBA" id="ARBA00022519"/>
    </source>
</evidence>
<evidence type="ECO:0000313" key="12">
    <source>
        <dbReference type="Proteomes" id="UP000280296"/>
    </source>
</evidence>
<dbReference type="OrthoDB" id="9815614at2"/>
<keyword evidence="12" id="KW-1185">Reference proteome</keyword>
<dbReference type="PANTHER" id="PTHR35011:SF2">
    <property type="entry name" value="2,3-DIKETO-L-GULONATE TRAP TRANSPORTER SMALL PERMEASE PROTEIN YIAM"/>
    <property type="match status" value="1"/>
</dbReference>
<keyword evidence="3" id="KW-1003">Cell membrane</keyword>
<dbReference type="Pfam" id="PF04290">
    <property type="entry name" value="DctQ"/>
    <property type="match status" value="1"/>
</dbReference>
<proteinExistence type="inferred from homology"/>
<keyword evidence="2" id="KW-0813">Transport</keyword>
<comment type="caution">
    <text evidence="11">The sequence shown here is derived from an EMBL/GenBank/DDBJ whole genome shotgun (WGS) entry which is preliminary data.</text>
</comment>